<accession>A0A8C4PFL2</accession>
<protein>
    <submittedName>
        <fullName evidence="2">Uncharacterized protein</fullName>
    </submittedName>
</protein>
<feature type="compositionally biased region" description="Basic and acidic residues" evidence="1">
    <location>
        <begin position="97"/>
        <end position="118"/>
    </location>
</feature>
<feature type="region of interest" description="Disordered" evidence="1">
    <location>
        <begin position="82"/>
        <end position="126"/>
    </location>
</feature>
<evidence type="ECO:0000313" key="2">
    <source>
        <dbReference type="Ensembl" id="ENSEASP00005001337.1"/>
    </source>
</evidence>
<organism evidence="2">
    <name type="scientific">Equus asinus asinus</name>
    <dbReference type="NCBI Taxonomy" id="83772"/>
    <lineage>
        <taxon>Eukaryota</taxon>
        <taxon>Metazoa</taxon>
        <taxon>Chordata</taxon>
        <taxon>Craniata</taxon>
        <taxon>Vertebrata</taxon>
        <taxon>Euteleostomi</taxon>
        <taxon>Mammalia</taxon>
        <taxon>Eutheria</taxon>
        <taxon>Laurasiatheria</taxon>
        <taxon>Perissodactyla</taxon>
        <taxon>Equidae</taxon>
        <taxon>Equus</taxon>
    </lineage>
</organism>
<reference evidence="2" key="1">
    <citation type="submission" date="2023-03" db="UniProtKB">
        <authorList>
            <consortium name="Ensembl"/>
        </authorList>
    </citation>
    <scope>IDENTIFICATION</scope>
</reference>
<evidence type="ECO:0000256" key="1">
    <source>
        <dbReference type="SAM" id="MobiDB-lite"/>
    </source>
</evidence>
<name>A0A8C4PFL2_EQUAS</name>
<dbReference type="Ensembl" id="ENSEAST00005001509.1">
    <property type="protein sequence ID" value="ENSEASP00005001337.1"/>
    <property type="gene ID" value="ENSEASG00005001091.1"/>
</dbReference>
<sequence length="126" mass="13716">CVCPNVLGATRPEAGHRMGCVTVLGLLPPYKPPSTKSSQATLSASRHLMGLRLYDKKKQRVVPAALKAMRLNPHEFCLNRASGSRGWLEEPGGDSHPGGEGKEKRPDTYNPLKAEREALQISELSN</sequence>
<dbReference type="AlphaFoldDB" id="A0A8C4PFL2"/>
<proteinExistence type="predicted"/>